<evidence type="ECO:0000313" key="2">
    <source>
        <dbReference type="Proteomes" id="UP001372338"/>
    </source>
</evidence>
<dbReference type="AlphaFoldDB" id="A0AAN9IE55"/>
<sequence length="70" mass="7917">MPKHPQIGRWVEDKELMPLAIMPSVQEEHVDSSVDLEKEIVIYQMRGKGKEVAFNYASSGDPIDALHHST</sequence>
<evidence type="ECO:0000313" key="1">
    <source>
        <dbReference type="EMBL" id="KAK7274989.1"/>
    </source>
</evidence>
<protein>
    <submittedName>
        <fullName evidence="1">Uncharacterized protein</fullName>
    </submittedName>
</protein>
<accession>A0AAN9IE55</accession>
<keyword evidence="2" id="KW-1185">Reference proteome</keyword>
<comment type="caution">
    <text evidence="1">The sequence shown here is derived from an EMBL/GenBank/DDBJ whole genome shotgun (WGS) entry which is preliminary data.</text>
</comment>
<name>A0AAN9IE55_CROPI</name>
<proteinExistence type="predicted"/>
<dbReference type="Proteomes" id="UP001372338">
    <property type="component" value="Unassembled WGS sequence"/>
</dbReference>
<dbReference type="EMBL" id="JAYWIO010000003">
    <property type="protein sequence ID" value="KAK7274989.1"/>
    <property type="molecule type" value="Genomic_DNA"/>
</dbReference>
<gene>
    <name evidence="1" type="ORF">RIF29_16094</name>
</gene>
<organism evidence="1 2">
    <name type="scientific">Crotalaria pallida</name>
    <name type="common">Smooth rattlebox</name>
    <name type="synonym">Crotalaria striata</name>
    <dbReference type="NCBI Taxonomy" id="3830"/>
    <lineage>
        <taxon>Eukaryota</taxon>
        <taxon>Viridiplantae</taxon>
        <taxon>Streptophyta</taxon>
        <taxon>Embryophyta</taxon>
        <taxon>Tracheophyta</taxon>
        <taxon>Spermatophyta</taxon>
        <taxon>Magnoliopsida</taxon>
        <taxon>eudicotyledons</taxon>
        <taxon>Gunneridae</taxon>
        <taxon>Pentapetalae</taxon>
        <taxon>rosids</taxon>
        <taxon>fabids</taxon>
        <taxon>Fabales</taxon>
        <taxon>Fabaceae</taxon>
        <taxon>Papilionoideae</taxon>
        <taxon>50 kb inversion clade</taxon>
        <taxon>genistoids sensu lato</taxon>
        <taxon>core genistoids</taxon>
        <taxon>Crotalarieae</taxon>
        <taxon>Crotalaria</taxon>
    </lineage>
</organism>
<reference evidence="1 2" key="1">
    <citation type="submission" date="2024-01" db="EMBL/GenBank/DDBJ databases">
        <title>The genomes of 5 underutilized Papilionoideae crops provide insights into root nodulation and disease resistanc.</title>
        <authorList>
            <person name="Yuan L."/>
        </authorList>
    </citation>
    <scope>NUCLEOTIDE SEQUENCE [LARGE SCALE GENOMIC DNA]</scope>
    <source>
        <strain evidence="1">ZHUSHIDOU_FW_LH</strain>
        <tissue evidence="1">Leaf</tissue>
    </source>
</reference>